<evidence type="ECO:0000256" key="8">
    <source>
        <dbReference type="ARBA" id="ARBA00050547"/>
    </source>
</evidence>
<dbReference type="InterPro" id="IPR008927">
    <property type="entry name" value="6-PGluconate_DH-like_C_sf"/>
</dbReference>
<evidence type="ECO:0000259" key="15">
    <source>
        <dbReference type="Pfam" id="PF14748"/>
    </source>
</evidence>
<dbReference type="SUPFAM" id="SSF51735">
    <property type="entry name" value="NAD(P)-binding Rossmann-fold domains"/>
    <property type="match status" value="1"/>
</dbReference>
<keyword evidence="7 10" id="KW-0560">Oxidoreductase</keyword>
<dbReference type="FunFam" id="1.10.3730.10:FF:000001">
    <property type="entry name" value="Pyrroline-5-carboxylate reductase"/>
    <property type="match status" value="1"/>
</dbReference>
<evidence type="ECO:0000256" key="3">
    <source>
        <dbReference type="ARBA" id="ARBA00022490"/>
    </source>
</evidence>
<dbReference type="GO" id="GO:0004735">
    <property type="term" value="F:pyrroline-5-carboxylate reductase activity"/>
    <property type="evidence" value="ECO:0007669"/>
    <property type="project" value="UniProtKB-UniRule"/>
</dbReference>
<dbReference type="PIRSF" id="PIRSF000193">
    <property type="entry name" value="Pyrrol-5-carb_rd"/>
    <property type="match status" value="1"/>
</dbReference>
<feature type="domain" description="Pyrroline-5-carboxylate reductase catalytic N-terminal" evidence="14">
    <location>
        <begin position="5"/>
        <end position="99"/>
    </location>
</feature>
<dbReference type="Proteomes" id="UP000737113">
    <property type="component" value="Unassembled WGS sequence"/>
</dbReference>
<dbReference type="RefSeq" id="WP_169563389.1">
    <property type="nucleotide sequence ID" value="NZ_JAAXYH010000003.1"/>
</dbReference>
<keyword evidence="17" id="KW-1185">Reference proteome</keyword>
<gene>
    <name evidence="10" type="primary">proC</name>
    <name evidence="16" type="ORF">HC757_05875</name>
</gene>
<evidence type="ECO:0000313" key="17">
    <source>
        <dbReference type="Proteomes" id="UP000737113"/>
    </source>
</evidence>
<feature type="binding site" evidence="12">
    <location>
        <begin position="9"/>
        <end position="14"/>
    </location>
    <ligand>
        <name>NADP(+)</name>
        <dbReference type="ChEBI" id="CHEBI:58349"/>
    </ligand>
</feature>
<evidence type="ECO:0000313" key="16">
    <source>
        <dbReference type="EMBL" id="NMH64696.1"/>
    </source>
</evidence>
<comment type="catalytic activity">
    <reaction evidence="9 10 13">
        <text>L-proline + NADP(+) = (S)-1-pyrroline-5-carboxylate + NADPH + 2 H(+)</text>
        <dbReference type="Rhea" id="RHEA:14109"/>
        <dbReference type="ChEBI" id="CHEBI:15378"/>
        <dbReference type="ChEBI" id="CHEBI:17388"/>
        <dbReference type="ChEBI" id="CHEBI:57783"/>
        <dbReference type="ChEBI" id="CHEBI:58349"/>
        <dbReference type="ChEBI" id="CHEBI:60039"/>
        <dbReference type="EC" id="1.5.1.2"/>
    </reaction>
</comment>
<proteinExistence type="inferred from homology"/>
<evidence type="ECO:0000256" key="11">
    <source>
        <dbReference type="NCBIfam" id="TIGR00112"/>
    </source>
</evidence>
<evidence type="ECO:0000256" key="9">
    <source>
        <dbReference type="ARBA" id="ARBA00052690"/>
    </source>
</evidence>
<evidence type="ECO:0000259" key="14">
    <source>
        <dbReference type="Pfam" id="PF03807"/>
    </source>
</evidence>
<evidence type="ECO:0000256" key="2">
    <source>
        <dbReference type="ARBA" id="ARBA00005525"/>
    </source>
</evidence>
<comment type="similarity">
    <text evidence="2 10 13">Belongs to the pyrroline-5-carboxylate reductase family.</text>
</comment>
<comment type="caution">
    <text evidence="16">The sequence shown here is derived from an EMBL/GenBank/DDBJ whole genome shotgun (WGS) entry which is preliminary data.</text>
</comment>
<organism evidence="16 17">
    <name type="scientific">Shewanella salipaludis</name>
    <dbReference type="NCBI Taxonomy" id="2723052"/>
    <lineage>
        <taxon>Bacteria</taxon>
        <taxon>Pseudomonadati</taxon>
        <taxon>Pseudomonadota</taxon>
        <taxon>Gammaproteobacteria</taxon>
        <taxon>Alteromonadales</taxon>
        <taxon>Shewanellaceae</taxon>
        <taxon>Shewanella</taxon>
    </lineage>
</organism>
<name>A0A972FZF7_9GAMM</name>
<dbReference type="InterPro" id="IPR000304">
    <property type="entry name" value="Pyrroline-COOH_reductase"/>
</dbReference>
<dbReference type="PANTHER" id="PTHR11645:SF0">
    <property type="entry name" value="PYRROLINE-5-CARBOXYLATE REDUCTASE 3"/>
    <property type="match status" value="1"/>
</dbReference>
<dbReference type="GO" id="GO:0005737">
    <property type="term" value="C:cytoplasm"/>
    <property type="evidence" value="ECO:0007669"/>
    <property type="project" value="UniProtKB-SubCell"/>
</dbReference>
<keyword evidence="4 10" id="KW-0028">Amino-acid biosynthesis</keyword>
<dbReference type="InterPro" id="IPR029036">
    <property type="entry name" value="P5CR_dimer"/>
</dbReference>
<dbReference type="EMBL" id="JAAXYH010000003">
    <property type="protein sequence ID" value="NMH64696.1"/>
    <property type="molecule type" value="Genomic_DNA"/>
</dbReference>
<dbReference type="InterPro" id="IPR036291">
    <property type="entry name" value="NAD(P)-bd_dom_sf"/>
</dbReference>
<dbReference type="HAMAP" id="MF_01925">
    <property type="entry name" value="P5C_reductase"/>
    <property type="match status" value="1"/>
</dbReference>
<dbReference type="AlphaFoldDB" id="A0A972FZF7"/>
<dbReference type="InterPro" id="IPR028939">
    <property type="entry name" value="P5C_Rdtase_cat_N"/>
</dbReference>
<comment type="pathway">
    <text evidence="1 10 13">Amino-acid biosynthesis; L-proline biosynthesis; L-proline from L-glutamate 5-semialdehyde: step 1/1.</text>
</comment>
<evidence type="ECO:0000256" key="6">
    <source>
        <dbReference type="ARBA" id="ARBA00022857"/>
    </source>
</evidence>
<keyword evidence="6 10" id="KW-0521">NADP</keyword>
<protein>
    <recommendedName>
        <fullName evidence="10 11">Pyrroline-5-carboxylate reductase</fullName>
        <shortName evidence="10">P5C reductase</shortName>
        <shortName evidence="10">P5CR</shortName>
        <ecNumber evidence="10 11">1.5.1.2</ecNumber>
    </recommendedName>
    <alternativeName>
        <fullName evidence="10">PCA reductase</fullName>
    </alternativeName>
</protein>
<dbReference type="FunFam" id="3.40.50.720:FF:000105">
    <property type="entry name" value="Pyrroline-5-carboxylate reductase"/>
    <property type="match status" value="1"/>
</dbReference>
<keyword evidence="3 10" id="KW-0963">Cytoplasm</keyword>
<dbReference type="Gene3D" id="1.10.3730.10">
    <property type="entry name" value="ProC C-terminal domain-like"/>
    <property type="match status" value="1"/>
</dbReference>
<dbReference type="SUPFAM" id="SSF48179">
    <property type="entry name" value="6-phosphogluconate dehydrogenase C-terminal domain-like"/>
    <property type="match status" value="1"/>
</dbReference>
<comment type="subcellular location">
    <subcellularLocation>
        <location evidence="10">Cytoplasm</location>
    </subcellularLocation>
</comment>
<dbReference type="InterPro" id="IPR053790">
    <property type="entry name" value="P5CR-like_CS"/>
</dbReference>
<comment type="function">
    <text evidence="10">Catalyzes the reduction of 1-pyrroline-5-carboxylate (PCA) to L-proline.</text>
</comment>
<dbReference type="Gene3D" id="3.40.50.720">
    <property type="entry name" value="NAD(P)-binding Rossmann-like Domain"/>
    <property type="match status" value="1"/>
</dbReference>
<evidence type="ECO:0000256" key="1">
    <source>
        <dbReference type="ARBA" id="ARBA00005205"/>
    </source>
</evidence>
<feature type="domain" description="Pyrroline-5-carboxylate reductase dimerisation" evidence="15">
    <location>
        <begin position="163"/>
        <end position="268"/>
    </location>
</feature>
<reference evidence="16" key="1">
    <citation type="submission" date="2020-04" db="EMBL/GenBank/DDBJ databases">
        <title>Description of Shewanella salipaludis sp. nov., isolated from a salt marsh.</title>
        <authorList>
            <person name="Park S."/>
            <person name="Yoon J.-H."/>
        </authorList>
    </citation>
    <scope>NUCLEOTIDE SEQUENCE</scope>
    <source>
        <strain evidence="16">SHSM-M6</strain>
    </source>
</reference>
<evidence type="ECO:0000256" key="13">
    <source>
        <dbReference type="RuleBase" id="RU003903"/>
    </source>
</evidence>
<dbReference type="Pfam" id="PF14748">
    <property type="entry name" value="P5CR_dimer"/>
    <property type="match status" value="1"/>
</dbReference>
<evidence type="ECO:0000256" key="10">
    <source>
        <dbReference type="HAMAP-Rule" id="MF_01925"/>
    </source>
</evidence>
<evidence type="ECO:0000256" key="4">
    <source>
        <dbReference type="ARBA" id="ARBA00022605"/>
    </source>
</evidence>
<feature type="binding site" evidence="12">
    <location>
        <position position="57"/>
    </location>
    <ligand>
        <name>NADPH</name>
        <dbReference type="ChEBI" id="CHEBI:57783"/>
    </ligand>
</feature>
<evidence type="ECO:0000256" key="7">
    <source>
        <dbReference type="ARBA" id="ARBA00023002"/>
    </source>
</evidence>
<dbReference type="NCBIfam" id="TIGR00112">
    <property type="entry name" value="proC"/>
    <property type="match status" value="1"/>
</dbReference>
<sequence>MTHHKVCFIGAGNMPRSIISGLVKSGYPATLIQASNPSTPKLEALAADFGIRVTQDNRAAAQEADVVVLSVKPQLMQAVCEELSDIDFSNKLVVTIAAGVTAARYGDYFKQPIKLIRTMPNTPTQIGVGMTGLYAADDVAAADRSLCERLMASGGEVVWVDKEADLNQVIALAGSSPAYFFLFMEAMMDAGMEMGMDEAKARQLVQQAALGAAQMLKQNPQLSPAELRHNVTSKGGTTAEAIATFERGDLRGLVKQAMSNCIKRAEDMAKTF</sequence>
<dbReference type="EC" id="1.5.1.2" evidence="10 11"/>
<evidence type="ECO:0000256" key="5">
    <source>
        <dbReference type="ARBA" id="ARBA00022650"/>
    </source>
</evidence>
<dbReference type="PROSITE" id="PS00521">
    <property type="entry name" value="P5CR"/>
    <property type="match status" value="1"/>
</dbReference>
<keyword evidence="5 10" id="KW-0641">Proline biosynthesis</keyword>
<accession>A0A972FZF7</accession>
<comment type="catalytic activity">
    <reaction evidence="8 10">
        <text>L-proline + NAD(+) = (S)-1-pyrroline-5-carboxylate + NADH + 2 H(+)</text>
        <dbReference type="Rhea" id="RHEA:14105"/>
        <dbReference type="ChEBI" id="CHEBI:15378"/>
        <dbReference type="ChEBI" id="CHEBI:17388"/>
        <dbReference type="ChEBI" id="CHEBI:57540"/>
        <dbReference type="ChEBI" id="CHEBI:57945"/>
        <dbReference type="ChEBI" id="CHEBI:60039"/>
        <dbReference type="EC" id="1.5.1.2"/>
    </reaction>
</comment>
<dbReference type="Pfam" id="PF03807">
    <property type="entry name" value="F420_oxidored"/>
    <property type="match status" value="1"/>
</dbReference>
<dbReference type="GO" id="GO:0055129">
    <property type="term" value="P:L-proline biosynthetic process"/>
    <property type="evidence" value="ECO:0007669"/>
    <property type="project" value="UniProtKB-UniRule"/>
</dbReference>
<evidence type="ECO:0000256" key="12">
    <source>
        <dbReference type="PIRSR" id="PIRSR000193-1"/>
    </source>
</evidence>
<dbReference type="PANTHER" id="PTHR11645">
    <property type="entry name" value="PYRROLINE-5-CARBOXYLATE REDUCTASE"/>
    <property type="match status" value="1"/>
</dbReference>